<name>A0A4R6Y088_9BURK</name>
<gene>
    <name evidence="1" type="ORF">DFR44_1604</name>
</gene>
<dbReference type="EMBL" id="SNZE01000060">
    <property type="protein sequence ID" value="TDR26995.1"/>
    <property type="molecule type" value="Genomic_DNA"/>
</dbReference>
<evidence type="ECO:0000313" key="1">
    <source>
        <dbReference type="EMBL" id="TDR26995.1"/>
    </source>
</evidence>
<organism evidence="1 2">
    <name type="scientific">Hydromonas duriensis</name>
    <dbReference type="NCBI Taxonomy" id="1527608"/>
    <lineage>
        <taxon>Bacteria</taxon>
        <taxon>Pseudomonadati</taxon>
        <taxon>Pseudomonadota</taxon>
        <taxon>Betaproteobacteria</taxon>
        <taxon>Burkholderiales</taxon>
        <taxon>Burkholderiaceae</taxon>
        <taxon>Hydromonas</taxon>
    </lineage>
</organism>
<proteinExistence type="predicted"/>
<sequence>MSYPVARLGDTSDHGGKIITASPTFHVEDVPVICPRIDGHLLT</sequence>
<protein>
    <recommendedName>
        <fullName evidence="3">PAAR motif-containing protein</fullName>
    </recommendedName>
</protein>
<dbReference type="RefSeq" id="WP_281275642.1">
    <property type="nucleotide sequence ID" value="NZ_SNZE01000060.1"/>
</dbReference>
<evidence type="ECO:0000313" key="2">
    <source>
        <dbReference type="Proteomes" id="UP000294480"/>
    </source>
</evidence>
<evidence type="ECO:0008006" key="3">
    <source>
        <dbReference type="Google" id="ProtNLM"/>
    </source>
</evidence>
<accession>A0A4R6Y088</accession>
<dbReference type="Proteomes" id="UP000294480">
    <property type="component" value="Unassembled WGS sequence"/>
</dbReference>
<reference evidence="1 2" key="1">
    <citation type="submission" date="2019-03" db="EMBL/GenBank/DDBJ databases">
        <title>Genomic Encyclopedia of Type Strains, Phase IV (KMG-IV): sequencing the most valuable type-strain genomes for metagenomic binning, comparative biology and taxonomic classification.</title>
        <authorList>
            <person name="Goeker M."/>
        </authorList>
    </citation>
    <scope>NUCLEOTIDE SEQUENCE [LARGE SCALE GENOMIC DNA]</scope>
    <source>
        <strain evidence="1 2">DSM 102852</strain>
    </source>
</reference>
<comment type="caution">
    <text evidence="1">The sequence shown here is derived from an EMBL/GenBank/DDBJ whole genome shotgun (WGS) entry which is preliminary data.</text>
</comment>
<dbReference type="AlphaFoldDB" id="A0A4R6Y088"/>
<keyword evidence="2" id="KW-1185">Reference proteome</keyword>